<dbReference type="FunFam" id="2.130.10.10:FF:000015">
    <property type="entry name" value="Semaphorin 3B"/>
    <property type="match status" value="1"/>
</dbReference>
<evidence type="ECO:0000256" key="1">
    <source>
        <dbReference type="ARBA" id="ARBA00004613"/>
    </source>
</evidence>
<dbReference type="GeneTree" id="ENSGT00940000159379"/>
<keyword evidence="8" id="KW-0524">Neurogenesis</keyword>
<evidence type="ECO:0000256" key="11">
    <source>
        <dbReference type="ARBA" id="ARBA00023319"/>
    </source>
</evidence>
<reference evidence="16 17" key="1">
    <citation type="journal article" date="2019" name="Proc. Natl. Acad. Sci. U.S.A.">
        <title>Regulatory changes in pterin and carotenoid genes underlie balanced color polymorphisms in the wall lizard.</title>
        <authorList>
            <person name="Andrade P."/>
            <person name="Pinho C."/>
            <person name="Perez I de Lanuza G."/>
            <person name="Afonso S."/>
            <person name="Brejcha J."/>
            <person name="Rubin C.J."/>
            <person name="Wallerman O."/>
            <person name="Pereira P."/>
            <person name="Sabatino S.J."/>
            <person name="Bellati A."/>
            <person name="Pellitteri-Rosa D."/>
            <person name="Bosakova Z."/>
            <person name="Bunikis I."/>
            <person name="Carretero M.A."/>
            <person name="Feiner N."/>
            <person name="Marsik P."/>
            <person name="Pauperio F."/>
            <person name="Salvi D."/>
            <person name="Soler L."/>
            <person name="While G.M."/>
            <person name="Uller T."/>
            <person name="Font E."/>
            <person name="Andersson L."/>
            <person name="Carneiro M."/>
        </authorList>
    </citation>
    <scope>NUCLEOTIDE SEQUENCE</scope>
</reference>
<dbReference type="InterPro" id="IPR003599">
    <property type="entry name" value="Ig_sub"/>
</dbReference>
<dbReference type="SUPFAM" id="SSF101912">
    <property type="entry name" value="Sema domain"/>
    <property type="match status" value="1"/>
</dbReference>
<evidence type="ECO:0000256" key="5">
    <source>
        <dbReference type="ARBA" id="ARBA00022525"/>
    </source>
</evidence>
<dbReference type="PROSITE" id="PS50835">
    <property type="entry name" value="IG_LIKE"/>
    <property type="match status" value="1"/>
</dbReference>
<evidence type="ECO:0000256" key="10">
    <source>
        <dbReference type="ARBA" id="ARBA00023180"/>
    </source>
</evidence>
<dbReference type="Gene3D" id="3.30.1680.10">
    <property type="entry name" value="ligand-binding face of the semaphorins, domain 2"/>
    <property type="match status" value="1"/>
</dbReference>
<accession>A0A670J1F8</accession>
<comment type="similarity">
    <text evidence="2">Belongs to the semaphorin family.</text>
</comment>
<sequence>MVSYLGYYILHLKIMAFLSLQVLIGLFIFFCTVNGSSLPQARVFLTFNELQETKTAQFYALSHHPLDYRILVMDEDQDRIYVGSKDHILSLNINNISQDPLSHGCGNFVRVIQTFNRTHLYVCGSGAFSPVCAYLNRGRRAEEQVFKIDSKCESGKGRCSFNPNVNTVSVMINEELFSGMYIDFMGTDAAIFRSLTRRNAVRTDQHNSKWLSEPVFVDAHLIPDGTDPNDAKVYFFFKEKLTDNSGSTKQIHSMIARICPNDTGGQRSLVNKWTTYLKARLVCSVMDDDGTETYFDELEDVFLLETDNPRTTLIYGIFTTSSSVFKGSAVCVYHLSDIQRVFNGPFAHKEGPNHQLIPYQGRIPYPRPGTCPGGAFTPNIRTTKEFPDDVVTFIRNHPLMFNPIYPVHKRPLIIRTGTDYKYTKIAVDRVSAADGKYHVLFLGTDQGTVQKVVVLPTNSSATGELILEELEVFKNNVPITTMAISSKKQQLYVSSDEGVTQVSLHRCHIYGTACADCCLARDPYCAWDGNSCSRFYPTGKRRSRRQDVKHGNPMTQCRGFNLKAYRNAAEVIQYGVKNNTTFLECTPKSPQASVKWLLQKDNDRRKEVKLNERIISTEQGLLIRSVQDADRGLYHCIATENGFKQTIAKVNFKVLDSDTVAFMTEKWSPWTWASSLQSLPFHPKDLAGAFSHSELQMINQYCKDTRQLGQQAEDSQKMRGDYGKLKALINSRKSRNRRNQLPGS</sequence>
<dbReference type="CDD" id="cd05871">
    <property type="entry name" value="Ig_Sema3"/>
    <property type="match status" value="1"/>
</dbReference>
<dbReference type="InterPro" id="IPR015943">
    <property type="entry name" value="WD40/YVTN_repeat-like_dom_sf"/>
</dbReference>
<organism evidence="16 17">
    <name type="scientific">Podarcis muralis</name>
    <name type="common">Wall lizard</name>
    <name type="synonym">Lacerta muralis</name>
    <dbReference type="NCBI Taxonomy" id="64176"/>
    <lineage>
        <taxon>Eukaryota</taxon>
        <taxon>Metazoa</taxon>
        <taxon>Chordata</taxon>
        <taxon>Craniata</taxon>
        <taxon>Vertebrata</taxon>
        <taxon>Euteleostomi</taxon>
        <taxon>Lepidosauria</taxon>
        <taxon>Squamata</taxon>
        <taxon>Bifurcata</taxon>
        <taxon>Unidentata</taxon>
        <taxon>Episquamata</taxon>
        <taxon>Laterata</taxon>
        <taxon>Lacertibaenia</taxon>
        <taxon>Lacertidae</taxon>
        <taxon>Podarcis</taxon>
    </lineage>
</organism>
<dbReference type="GO" id="GO:0045499">
    <property type="term" value="F:chemorepellent activity"/>
    <property type="evidence" value="ECO:0007669"/>
    <property type="project" value="TreeGrafter"/>
</dbReference>
<dbReference type="GO" id="GO:0001755">
    <property type="term" value="P:neural crest cell migration"/>
    <property type="evidence" value="ECO:0007669"/>
    <property type="project" value="TreeGrafter"/>
</dbReference>
<evidence type="ECO:0000256" key="6">
    <source>
        <dbReference type="ARBA" id="ARBA00022729"/>
    </source>
</evidence>
<keyword evidence="13" id="KW-0472">Membrane</keyword>
<evidence type="ECO:0000256" key="12">
    <source>
        <dbReference type="PROSITE-ProRule" id="PRU00352"/>
    </source>
</evidence>
<reference evidence="16" key="2">
    <citation type="submission" date="2025-08" db="UniProtKB">
        <authorList>
            <consortium name="Ensembl"/>
        </authorList>
    </citation>
    <scope>IDENTIFICATION</scope>
</reference>
<proteinExistence type="inferred from homology"/>
<dbReference type="GO" id="GO:0005615">
    <property type="term" value="C:extracellular space"/>
    <property type="evidence" value="ECO:0007669"/>
    <property type="project" value="TreeGrafter"/>
</dbReference>
<dbReference type="GO" id="GO:0030215">
    <property type="term" value="F:semaphorin receptor binding"/>
    <property type="evidence" value="ECO:0007669"/>
    <property type="project" value="InterPro"/>
</dbReference>
<dbReference type="Proteomes" id="UP000472272">
    <property type="component" value="Chromosome 10"/>
</dbReference>
<gene>
    <name evidence="16" type="primary">SEMA3C</name>
</gene>
<comment type="caution">
    <text evidence="12">Lacks conserved residue(s) required for the propagation of feature annotation.</text>
</comment>
<dbReference type="Gene3D" id="2.60.40.10">
    <property type="entry name" value="Immunoglobulins"/>
    <property type="match status" value="1"/>
</dbReference>
<evidence type="ECO:0000256" key="2">
    <source>
        <dbReference type="ARBA" id="ARBA00009492"/>
    </source>
</evidence>
<dbReference type="InterPro" id="IPR016201">
    <property type="entry name" value="PSI"/>
</dbReference>
<dbReference type="GO" id="GO:0005886">
    <property type="term" value="C:plasma membrane"/>
    <property type="evidence" value="ECO:0007669"/>
    <property type="project" value="TreeGrafter"/>
</dbReference>
<keyword evidence="11" id="KW-0393">Immunoglobulin domain</keyword>
<reference evidence="16" key="3">
    <citation type="submission" date="2025-09" db="UniProtKB">
        <authorList>
            <consortium name="Ensembl"/>
        </authorList>
    </citation>
    <scope>IDENTIFICATION</scope>
</reference>
<keyword evidence="5" id="KW-0964">Secreted</keyword>
<dbReference type="InterPro" id="IPR013783">
    <property type="entry name" value="Ig-like_fold"/>
</dbReference>
<evidence type="ECO:0000313" key="17">
    <source>
        <dbReference type="Proteomes" id="UP000472272"/>
    </source>
</evidence>
<dbReference type="AlphaFoldDB" id="A0A670J1F8"/>
<evidence type="ECO:0000256" key="4">
    <source>
        <dbReference type="ARBA" id="ARBA00022473"/>
    </source>
</evidence>
<dbReference type="SMART" id="SM00423">
    <property type="entry name" value="PSI"/>
    <property type="match status" value="1"/>
</dbReference>
<dbReference type="SUPFAM" id="SSF103575">
    <property type="entry name" value="Plexin repeat"/>
    <property type="match status" value="1"/>
</dbReference>
<keyword evidence="10" id="KW-0325">Glycoprotein</keyword>
<dbReference type="Pfam" id="PF01403">
    <property type="entry name" value="Sema"/>
    <property type="match status" value="1"/>
</dbReference>
<keyword evidence="6" id="KW-0732">Signal</keyword>
<dbReference type="InterPro" id="IPR001627">
    <property type="entry name" value="Semap_dom"/>
</dbReference>
<dbReference type="PANTHER" id="PTHR11036:SF25">
    <property type="entry name" value="SEMAPHORIN-3C"/>
    <property type="match status" value="1"/>
</dbReference>
<name>A0A670J1F8_PODMU</name>
<evidence type="ECO:0000256" key="13">
    <source>
        <dbReference type="SAM" id="Phobius"/>
    </source>
</evidence>
<evidence type="ECO:0000256" key="9">
    <source>
        <dbReference type="ARBA" id="ARBA00023157"/>
    </source>
</evidence>
<dbReference type="SUPFAM" id="SSF48726">
    <property type="entry name" value="Immunoglobulin"/>
    <property type="match status" value="1"/>
</dbReference>
<keyword evidence="13" id="KW-1133">Transmembrane helix</keyword>
<keyword evidence="7" id="KW-0221">Differentiation</keyword>
<evidence type="ECO:0000256" key="3">
    <source>
        <dbReference type="ARBA" id="ARBA00020372"/>
    </source>
</evidence>
<feature type="transmembrane region" description="Helical" evidence="13">
    <location>
        <begin position="7"/>
        <end position="30"/>
    </location>
</feature>
<dbReference type="GO" id="GO:0071526">
    <property type="term" value="P:semaphorin-plexin signaling pathway"/>
    <property type="evidence" value="ECO:0007669"/>
    <property type="project" value="TreeGrafter"/>
</dbReference>
<dbReference type="SMART" id="SM00630">
    <property type="entry name" value="Sema"/>
    <property type="match status" value="1"/>
</dbReference>
<dbReference type="InterPro" id="IPR036352">
    <property type="entry name" value="Semap_dom_sf"/>
</dbReference>
<evidence type="ECO:0000256" key="7">
    <source>
        <dbReference type="ARBA" id="ARBA00022782"/>
    </source>
</evidence>
<dbReference type="FunFam" id="2.60.40.10:FF:000030">
    <property type="entry name" value="Semaphorin 3F like"/>
    <property type="match status" value="1"/>
</dbReference>
<dbReference type="Ensembl" id="ENSPMRT00000019160.1">
    <property type="protein sequence ID" value="ENSPMRP00000018010.1"/>
    <property type="gene ID" value="ENSPMRG00000011868.1"/>
</dbReference>
<dbReference type="InterPro" id="IPR036179">
    <property type="entry name" value="Ig-like_dom_sf"/>
</dbReference>
<dbReference type="PANTHER" id="PTHR11036">
    <property type="entry name" value="SEMAPHORIN"/>
    <property type="match status" value="1"/>
</dbReference>
<evidence type="ECO:0000256" key="8">
    <source>
        <dbReference type="ARBA" id="ARBA00022902"/>
    </source>
</evidence>
<keyword evidence="9" id="KW-1015">Disulfide bond</keyword>
<evidence type="ECO:0000259" key="15">
    <source>
        <dbReference type="PROSITE" id="PS51004"/>
    </source>
</evidence>
<feature type="domain" description="Sema" evidence="15">
    <location>
        <begin position="42"/>
        <end position="504"/>
    </location>
</feature>
<dbReference type="Gene3D" id="2.130.10.10">
    <property type="entry name" value="YVTN repeat-like/Quinoprotein amine dehydrogenase"/>
    <property type="match status" value="1"/>
</dbReference>
<dbReference type="FunFam" id="3.30.1680.10:FF:000001">
    <property type="entry name" value="Semaphorin 3F like"/>
    <property type="match status" value="1"/>
</dbReference>
<comment type="subcellular location">
    <subcellularLocation>
        <location evidence="1">Secreted</location>
    </subcellularLocation>
</comment>
<protein>
    <recommendedName>
        <fullName evidence="3">Semaphorin-3C</fullName>
    </recommendedName>
</protein>
<keyword evidence="4" id="KW-0217">Developmental protein</keyword>
<dbReference type="GO" id="GO:0007411">
    <property type="term" value="P:axon guidance"/>
    <property type="evidence" value="ECO:0007669"/>
    <property type="project" value="TreeGrafter"/>
</dbReference>
<keyword evidence="13" id="KW-0812">Transmembrane</keyword>
<dbReference type="GO" id="GO:0030335">
    <property type="term" value="P:positive regulation of cell migration"/>
    <property type="evidence" value="ECO:0007669"/>
    <property type="project" value="TreeGrafter"/>
</dbReference>
<dbReference type="InterPro" id="IPR027231">
    <property type="entry name" value="Semaphorin"/>
</dbReference>
<keyword evidence="17" id="KW-1185">Reference proteome</keyword>
<dbReference type="PROSITE" id="PS51004">
    <property type="entry name" value="SEMA"/>
    <property type="match status" value="1"/>
</dbReference>
<evidence type="ECO:0000259" key="14">
    <source>
        <dbReference type="PROSITE" id="PS50835"/>
    </source>
</evidence>
<dbReference type="SMART" id="SM00409">
    <property type="entry name" value="IG"/>
    <property type="match status" value="1"/>
</dbReference>
<dbReference type="InterPro" id="IPR007110">
    <property type="entry name" value="Ig-like_dom"/>
</dbReference>
<evidence type="ECO:0000313" key="16">
    <source>
        <dbReference type="Ensembl" id="ENSPMRP00000018010.1"/>
    </source>
</evidence>
<feature type="domain" description="Ig-like" evidence="14">
    <location>
        <begin position="583"/>
        <end position="651"/>
    </location>
</feature>